<proteinExistence type="predicted"/>
<protein>
    <submittedName>
        <fullName evidence="1">Uncharacterized protein</fullName>
    </submittedName>
</protein>
<keyword evidence="3" id="KW-1185">Reference proteome</keyword>
<organism evidence="1 4">
    <name type="scientific">Bordetella ansorpii</name>
    <dbReference type="NCBI Taxonomy" id="288768"/>
    <lineage>
        <taxon>Bacteria</taxon>
        <taxon>Pseudomonadati</taxon>
        <taxon>Pseudomonadota</taxon>
        <taxon>Betaproteobacteria</taxon>
        <taxon>Burkholderiales</taxon>
        <taxon>Alcaligenaceae</taxon>
        <taxon>Bordetella</taxon>
    </lineage>
</organism>
<evidence type="ECO:0000313" key="1">
    <source>
        <dbReference type="EMBL" id="SAH96795.1"/>
    </source>
</evidence>
<sequence>MAQKEERTADEIRLYVQQAVDGLTSPAGDVKIVIPPPQLLRDDQGAGNWNMPPYAGDKTYAEVVARVVSEAQAKYRLRVVVAEDDDDED</sequence>
<accession>A0A157LJ24</accession>
<dbReference type="Proteomes" id="UP000077037">
    <property type="component" value="Unassembled WGS sequence"/>
</dbReference>
<dbReference type="OrthoDB" id="8637045at2"/>
<reference evidence="1 4" key="1">
    <citation type="submission" date="2016-03" db="EMBL/GenBank/DDBJ databases">
        <authorList>
            <consortium name="Pathogen Informatics"/>
        </authorList>
    </citation>
    <scope>NUCLEOTIDE SEQUENCE [LARGE SCALE GENOMIC DNA]</scope>
    <source>
        <strain evidence="2 3">H050680373</strain>
        <strain evidence="1 4">NCTC13364</strain>
    </source>
</reference>
<evidence type="ECO:0000313" key="2">
    <source>
        <dbReference type="EMBL" id="SAI65723.1"/>
    </source>
</evidence>
<dbReference type="Proteomes" id="UP000076848">
    <property type="component" value="Unassembled WGS sequence"/>
</dbReference>
<evidence type="ECO:0000313" key="4">
    <source>
        <dbReference type="Proteomes" id="UP000077037"/>
    </source>
</evidence>
<dbReference type="RefSeq" id="WP_066123037.1">
    <property type="nucleotide sequence ID" value="NZ_FKBS01000007.1"/>
</dbReference>
<dbReference type="AlphaFoldDB" id="A0A157LJ24"/>
<gene>
    <name evidence="1" type="ORF">SAMEA1982600_00781</name>
    <name evidence="2" type="ORF">SAMEA3906486_00475</name>
</gene>
<name>A0A157LJ24_9BORD</name>
<evidence type="ECO:0000313" key="3">
    <source>
        <dbReference type="Proteomes" id="UP000076848"/>
    </source>
</evidence>
<dbReference type="EMBL" id="FKBS01000007">
    <property type="protein sequence ID" value="SAH96795.1"/>
    <property type="molecule type" value="Genomic_DNA"/>
</dbReference>
<dbReference type="EMBL" id="FKIF01000001">
    <property type="protein sequence ID" value="SAI65723.1"/>
    <property type="molecule type" value="Genomic_DNA"/>
</dbReference>